<dbReference type="Pfam" id="PF13489">
    <property type="entry name" value="Methyltransf_23"/>
    <property type="match status" value="1"/>
</dbReference>
<feature type="coiled-coil region" evidence="1">
    <location>
        <begin position="213"/>
        <end position="240"/>
    </location>
</feature>
<dbReference type="OrthoDB" id="9800276at2"/>
<dbReference type="GO" id="GO:0016757">
    <property type="term" value="F:glycosyltransferase activity"/>
    <property type="evidence" value="ECO:0007669"/>
    <property type="project" value="InterPro"/>
</dbReference>
<dbReference type="PANTHER" id="PTHR43685">
    <property type="entry name" value="GLYCOSYLTRANSFERASE"/>
    <property type="match status" value="1"/>
</dbReference>
<organism evidence="4 5">
    <name type="scientific">Candidatus Chloroploca asiatica</name>
    <dbReference type="NCBI Taxonomy" id="1506545"/>
    <lineage>
        <taxon>Bacteria</taxon>
        <taxon>Bacillati</taxon>
        <taxon>Chloroflexota</taxon>
        <taxon>Chloroflexia</taxon>
        <taxon>Chloroflexales</taxon>
        <taxon>Chloroflexineae</taxon>
        <taxon>Oscillochloridaceae</taxon>
        <taxon>Candidatus Chloroploca</taxon>
    </lineage>
</organism>
<dbReference type="Pfam" id="PF00535">
    <property type="entry name" value="Glycos_transf_2"/>
    <property type="match status" value="2"/>
</dbReference>
<feature type="domain" description="Glycosyltransferase 2-like" evidence="3">
    <location>
        <begin position="671"/>
        <end position="847"/>
    </location>
</feature>
<keyword evidence="1" id="KW-0175">Coiled coil</keyword>
<dbReference type="SUPFAM" id="SSF53448">
    <property type="entry name" value="Nucleotide-diphospho-sugar transferases"/>
    <property type="match status" value="2"/>
</dbReference>
<comment type="caution">
    <text evidence="4">The sequence shown here is derived from an EMBL/GenBank/DDBJ whole genome shotgun (WGS) entry which is preliminary data.</text>
</comment>
<evidence type="ECO:0000313" key="5">
    <source>
        <dbReference type="Proteomes" id="UP000220922"/>
    </source>
</evidence>
<dbReference type="InterPro" id="IPR001173">
    <property type="entry name" value="Glyco_trans_2-like"/>
</dbReference>
<dbReference type="Gene3D" id="3.90.550.10">
    <property type="entry name" value="Spore Coat Polysaccharide Biosynthesis Protein SpsA, Chain A"/>
    <property type="match status" value="2"/>
</dbReference>
<proteinExistence type="predicted"/>
<evidence type="ECO:0008006" key="6">
    <source>
        <dbReference type="Google" id="ProtNLM"/>
    </source>
</evidence>
<dbReference type="InterPro" id="IPR001296">
    <property type="entry name" value="Glyco_trans_1"/>
</dbReference>
<dbReference type="PANTHER" id="PTHR43685:SF2">
    <property type="entry name" value="GLYCOSYLTRANSFERASE 2-LIKE DOMAIN-CONTAINING PROTEIN"/>
    <property type="match status" value="1"/>
</dbReference>
<dbReference type="InterPro" id="IPR050834">
    <property type="entry name" value="Glycosyltransf_2"/>
</dbReference>
<dbReference type="Proteomes" id="UP000220922">
    <property type="component" value="Unassembled WGS sequence"/>
</dbReference>
<feature type="domain" description="Glycosyl transferase family 1" evidence="2">
    <location>
        <begin position="1152"/>
        <end position="1310"/>
    </location>
</feature>
<feature type="domain" description="Glycosyltransferase 2-like" evidence="3">
    <location>
        <begin position="416"/>
        <end position="528"/>
    </location>
</feature>
<dbReference type="CDD" id="cd03801">
    <property type="entry name" value="GT4_PimA-like"/>
    <property type="match status" value="1"/>
</dbReference>
<dbReference type="InterPro" id="IPR029044">
    <property type="entry name" value="Nucleotide-diphossugar_trans"/>
</dbReference>
<dbReference type="InterPro" id="IPR029063">
    <property type="entry name" value="SAM-dependent_MTases_sf"/>
</dbReference>
<dbReference type="SUPFAM" id="SSF53335">
    <property type="entry name" value="S-adenosyl-L-methionine-dependent methyltransferases"/>
    <property type="match status" value="1"/>
</dbReference>
<dbReference type="CDD" id="cd04184">
    <property type="entry name" value="GT2_RfbC_Mx_like"/>
    <property type="match status" value="1"/>
</dbReference>
<dbReference type="SUPFAM" id="SSF53756">
    <property type="entry name" value="UDP-Glycosyltransferase/glycogen phosphorylase"/>
    <property type="match status" value="1"/>
</dbReference>
<evidence type="ECO:0000259" key="3">
    <source>
        <dbReference type="Pfam" id="PF00535"/>
    </source>
</evidence>
<dbReference type="InterPro" id="IPR041693">
    <property type="entry name" value="Glyco_trans_4_5"/>
</dbReference>
<reference evidence="4 5" key="1">
    <citation type="submission" date="2016-05" db="EMBL/GenBank/DDBJ databases">
        <authorList>
            <person name="Lavstsen T."/>
            <person name="Jespersen J.S."/>
        </authorList>
    </citation>
    <scope>NUCLEOTIDE SEQUENCE [LARGE SCALE GENOMIC DNA]</scope>
    <source>
        <strain evidence="4 5">B7-9</strain>
    </source>
</reference>
<dbReference type="Gene3D" id="3.40.50.2000">
    <property type="entry name" value="Glycogen Phosphorylase B"/>
    <property type="match status" value="2"/>
</dbReference>
<name>A0A2H3KQS8_9CHLR</name>
<sequence length="1359" mass="150995">MAEHNPQSLYDKFYFATGCGRPYERDEHWTRFFGGIADEIVATIAPSDALDAGCALGLLVEQLRERGVAAEGIDISEFAIANAPEAVKSYVRVGSVADPFDRSYDLIICIEVLEHMPKEASERAVANFCAHSDDILFSSSPFDYKEVTHFNVNPPEYWASLFARHGFYRDVDFDASFITPWAVRFRRRNEPTARIVRDYERRFWELWKETSDLRALSLEQRDLAQRHQQAEQRLAEEHQQHLLTHQRYAEEQQQMLQQTQQFYEQQTLALQQQIDALTHTTRVVQQQRDLVRDLARRDAADLLSGSMLAETQTYARHLETELAHRDEHIAWLESVIRAFERGRLMSLARRIQRSGTILPPLQPPDAPVPVTPAVLALPSDPASVYARWIAANEPDAAALIAQRRQVSQLAERPLLSIVTPVYNPAPAALKAMLASLFVQTYDHWELCVADASTEPEVTALLQRVASTDSRVRLTILEQNEGISANSNAALALATGEFILLLDHDDTLAPEALFQVVQTLKAHPEADIVYYDEDKLSEDATTRHSPWFKPSAWSPDLLLSTNYLMHGVFRRRLVEAAGCFNPATDGAQDWDLALRCSERTRAIYHIPRVLYHWRQMPGSASRDANAKPWALAGQERALRDHLARGLGSSAEVVRLNASDLRVVWPVSDKLVSIIIPNRNRYELLHACLSSLFATTTYPNYEVIIVDNGSVDARTLAYYEQLKADARVRVVPFAEPFNWSRANNLGVAEARGELLLFLNNDTEIRTGDWLHELVGWAERPEVGVVGCKLVRPDGTTQHAGVAIGVEGHGSHLFDGDVTPTYGPFGSSEWYRDLLALTGACMMMRREVFTAIGGFDERYRVGYSDLTFCLAAHQHGLRVVYTPYATLLHHEGGSRGYTLPPADVLRATIEMLPQMMAGDPYFSPHLSPVHRRPTIADPAGESLLERMASIMAGFKLTEAYAPQQMAEMAALLLKPRPRRAPVPDRQPRVLLCAHELSLTGAPLMLVQLASSLLARGYAVTIASPSAGPLEPMIEAAGIGLRLIDDLYADALLAATIVRDYDLVLVNTILGRRVVLAAHVMSVPCAWWLHESRFGRELIQSEVVAHEALVVADRLIFPAAATVALYADLVPRQMPAPIPYGIQAPALIPSLPKTQDRPLAVVVMASIEPRKGQDLVAKALLALPGALRSQFELYFVGSVLDRVFYRQLRAELASVDNIYFTGLVSHAEALTYLAQADIFVLPSRDEVLPVSILEAMAYGKAILVTDVGGVTEAVRHGQEGLVVPADDAETLASDLAMLVTTPRLRQRLGVAARARYEACFTADAFGTAMEQLLHELLPPELVRSLQDHDDQSLSPEPPSGSLS</sequence>
<keyword evidence="5" id="KW-1185">Reference proteome</keyword>
<evidence type="ECO:0000259" key="2">
    <source>
        <dbReference type="Pfam" id="PF00534"/>
    </source>
</evidence>
<dbReference type="Pfam" id="PF00534">
    <property type="entry name" value="Glycos_transf_1"/>
    <property type="match status" value="1"/>
</dbReference>
<evidence type="ECO:0000256" key="1">
    <source>
        <dbReference type="SAM" id="Coils"/>
    </source>
</evidence>
<dbReference type="Gene3D" id="3.40.50.150">
    <property type="entry name" value="Vaccinia Virus protein VP39"/>
    <property type="match status" value="1"/>
</dbReference>
<dbReference type="EMBL" id="LYXE01000063">
    <property type="protein sequence ID" value="PDV99851.1"/>
    <property type="molecule type" value="Genomic_DNA"/>
</dbReference>
<dbReference type="GO" id="GO:0044010">
    <property type="term" value="P:single-species biofilm formation"/>
    <property type="evidence" value="ECO:0007669"/>
    <property type="project" value="TreeGrafter"/>
</dbReference>
<dbReference type="Pfam" id="PF16994">
    <property type="entry name" value="Glyco_trans_4_5"/>
    <property type="match status" value="1"/>
</dbReference>
<dbReference type="RefSeq" id="WP_097651616.1">
    <property type="nucleotide sequence ID" value="NZ_LYXE01000063.1"/>
</dbReference>
<accession>A0A2H3KQS8</accession>
<dbReference type="CDD" id="cd04186">
    <property type="entry name" value="GT_2_like_c"/>
    <property type="match status" value="1"/>
</dbReference>
<evidence type="ECO:0000313" key="4">
    <source>
        <dbReference type="EMBL" id="PDV99851.1"/>
    </source>
</evidence>
<protein>
    <recommendedName>
        <fullName evidence="6">Glycosyl transferase family 2</fullName>
    </recommendedName>
</protein>
<gene>
    <name evidence="4" type="ORF">A9Q02_01165</name>
</gene>